<dbReference type="Proteomes" id="UP001443914">
    <property type="component" value="Unassembled WGS sequence"/>
</dbReference>
<name>A0AAW1GKX2_SAPOF</name>
<accession>A0AAW1GKX2</accession>
<feature type="region of interest" description="Disordered" evidence="1">
    <location>
        <begin position="154"/>
        <end position="188"/>
    </location>
</feature>
<evidence type="ECO:0000313" key="2">
    <source>
        <dbReference type="EMBL" id="KAK9665105.1"/>
    </source>
</evidence>
<keyword evidence="3" id="KW-1185">Reference proteome</keyword>
<evidence type="ECO:0000256" key="1">
    <source>
        <dbReference type="SAM" id="MobiDB-lite"/>
    </source>
</evidence>
<feature type="compositionally biased region" description="Low complexity" evidence="1">
    <location>
        <begin position="175"/>
        <end position="188"/>
    </location>
</feature>
<gene>
    <name evidence="2" type="ORF">RND81_14G090600</name>
</gene>
<reference evidence="2" key="1">
    <citation type="submission" date="2024-03" db="EMBL/GenBank/DDBJ databases">
        <title>WGS assembly of Saponaria officinalis var. Norfolk2.</title>
        <authorList>
            <person name="Jenkins J."/>
            <person name="Shu S."/>
            <person name="Grimwood J."/>
            <person name="Barry K."/>
            <person name="Goodstein D."/>
            <person name="Schmutz J."/>
            <person name="Leebens-Mack J."/>
            <person name="Osbourn A."/>
        </authorList>
    </citation>
    <scope>NUCLEOTIDE SEQUENCE [LARGE SCALE GENOMIC DNA]</scope>
    <source>
        <strain evidence="2">JIC</strain>
    </source>
</reference>
<comment type="caution">
    <text evidence="2">The sequence shown here is derived from an EMBL/GenBank/DDBJ whole genome shotgun (WGS) entry which is preliminary data.</text>
</comment>
<dbReference type="AlphaFoldDB" id="A0AAW1GKX2"/>
<proteinExistence type="predicted"/>
<dbReference type="EMBL" id="JBDFQZ010000014">
    <property type="protein sequence ID" value="KAK9665105.1"/>
    <property type="molecule type" value="Genomic_DNA"/>
</dbReference>
<protein>
    <submittedName>
        <fullName evidence="2">Uncharacterized protein</fullName>
    </submittedName>
</protein>
<evidence type="ECO:0000313" key="3">
    <source>
        <dbReference type="Proteomes" id="UP001443914"/>
    </source>
</evidence>
<sequence>MRSSHKIMQDAYKITGLTATPLRTLKDDVVEKQRSSWTAMMLGPRPNDSSTTMTMTMTRRQSAALMIIGGSPTPVHPLSVIRRIKQESCAHISVILINDSTPVSPVTNQRSSIGVIGLQQLSPSKGLLLAGCKSIMRKFRKHYCKLKRKVRRKLENKSSPGVGDLGRTVSSVTNMDTGTGMDTTMKRA</sequence>
<organism evidence="2 3">
    <name type="scientific">Saponaria officinalis</name>
    <name type="common">Common soapwort</name>
    <name type="synonym">Lychnis saponaria</name>
    <dbReference type="NCBI Taxonomy" id="3572"/>
    <lineage>
        <taxon>Eukaryota</taxon>
        <taxon>Viridiplantae</taxon>
        <taxon>Streptophyta</taxon>
        <taxon>Embryophyta</taxon>
        <taxon>Tracheophyta</taxon>
        <taxon>Spermatophyta</taxon>
        <taxon>Magnoliopsida</taxon>
        <taxon>eudicotyledons</taxon>
        <taxon>Gunneridae</taxon>
        <taxon>Pentapetalae</taxon>
        <taxon>Caryophyllales</taxon>
        <taxon>Caryophyllaceae</taxon>
        <taxon>Caryophylleae</taxon>
        <taxon>Saponaria</taxon>
    </lineage>
</organism>